<dbReference type="RefSeq" id="WP_259555168.1">
    <property type="nucleotide sequence ID" value="NZ_BAABHW010000009.1"/>
</dbReference>
<gene>
    <name evidence="5" type="ORF">GCM10023209_37230</name>
</gene>
<evidence type="ECO:0000256" key="3">
    <source>
        <dbReference type="ARBA" id="ARBA00022723"/>
    </source>
</evidence>
<organism evidence="5 6">
    <name type="scientific">[Roseibacterium] beibuensis</name>
    <dbReference type="NCBI Taxonomy" id="1193142"/>
    <lineage>
        <taxon>Bacteria</taxon>
        <taxon>Pseudomonadati</taxon>
        <taxon>Pseudomonadota</taxon>
        <taxon>Alphaproteobacteria</taxon>
        <taxon>Rhodobacterales</taxon>
        <taxon>Roseobacteraceae</taxon>
        <taxon>Roseicyclus</taxon>
    </lineage>
</organism>
<dbReference type="InterPro" id="IPR023214">
    <property type="entry name" value="HAD_sf"/>
</dbReference>
<comment type="similarity">
    <text evidence="2">Belongs to the HAD-like hydrolase superfamily. CbbY/CbbZ/Gph/YieH family.</text>
</comment>
<comment type="caution">
    <text evidence="5">The sequence shown here is derived from an EMBL/GenBank/DDBJ whole genome shotgun (WGS) entry which is preliminary data.</text>
</comment>
<dbReference type="InterPro" id="IPR006439">
    <property type="entry name" value="HAD-SF_hydro_IA"/>
</dbReference>
<dbReference type="Gene3D" id="3.40.50.1000">
    <property type="entry name" value="HAD superfamily/HAD-like"/>
    <property type="match status" value="1"/>
</dbReference>
<dbReference type="NCBIfam" id="TIGR01509">
    <property type="entry name" value="HAD-SF-IA-v3"/>
    <property type="match status" value="1"/>
</dbReference>
<dbReference type="Pfam" id="PF13419">
    <property type="entry name" value="HAD_2"/>
    <property type="match status" value="1"/>
</dbReference>
<dbReference type="Gene3D" id="1.10.150.240">
    <property type="entry name" value="Putative phosphatase, domain 2"/>
    <property type="match status" value="1"/>
</dbReference>
<accession>A0ABP9LNA2</accession>
<dbReference type="EMBL" id="BAABHW010000009">
    <property type="protein sequence ID" value="GAA5082019.1"/>
    <property type="molecule type" value="Genomic_DNA"/>
</dbReference>
<sequence length="223" mass="24651">MRIQCIVFDCDGVLVNSEELAAKAELEILHSLGLGITRYQYNEIFLGLSDRDHFMQIKELLESKLGIDAPSDLEKILHRARWSQYRKNLTSIPGAIEFLGSFTGELALVSSSSRNSIAEKLQLAKLDHFFGAKIISSDDVRSTKPSPEPYESIKSKITTPVENCLVVEDSENGVRSAVGAGFRTWGFLADDHGGKYSSRLSLVGAEKVVLGYEELSYCVSTKL</sequence>
<evidence type="ECO:0000313" key="5">
    <source>
        <dbReference type="EMBL" id="GAA5082019.1"/>
    </source>
</evidence>
<dbReference type="PANTHER" id="PTHR46193:SF10">
    <property type="entry name" value="6-PHOSPHOGLUCONATE PHOSPHATASE"/>
    <property type="match status" value="1"/>
</dbReference>
<dbReference type="SFLD" id="SFLDS00003">
    <property type="entry name" value="Haloacid_Dehalogenase"/>
    <property type="match status" value="1"/>
</dbReference>
<dbReference type="Proteomes" id="UP001499910">
    <property type="component" value="Unassembled WGS sequence"/>
</dbReference>
<dbReference type="PANTHER" id="PTHR46193">
    <property type="entry name" value="6-PHOSPHOGLUCONATE PHOSPHATASE"/>
    <property type="match status" value="1"/>
</dbReference>
<dbReference type="InterPro" id="IPR041492">
    <property type="entry name" value="HAD_2"/>
</dbReference>
<evidence type="ECO:0000256" key="2">
    <source>
        <dbReference type="ARBA" id="ARBA00006171"/>
    </source>
</evidence>
<protein>
    <submittedName>
        <fullName evidence="5">HAD family phosphatase</fullName>
    </submittedName>
</protein>
<proteinExistence type="inferred from homology"/>
<evidence type="ECO:0000256" key="1">
    <source>
        <dbReference type="ARBA" id="ARBA00001946"/>
    </source>
</evidence>
<dbReference type="SFLD" id="SFLDG01129">
    <property type="entry name" value="C1.5:_HAD__Beta-PGM__Phosphata"/>
    <property type="match status" value="1"/>
</dbReference>
<comment type="cofactor">
    <cofactor evidence="1">
        <name>Mg(2+)</name>
        <dbReference type="ChEBI" id="CHEBI:18420"/>
    </cofactor>
</comment>
<dbReference type="InterPro" id="IPR036412">
    <property type="entry name" value="HAD-like_sf"/>
</dbReference>
<evidence type="ECO:0000256" key="4">
    <source>
        <dbReference type="ARBA" id="ARBA00022842"/>
    </source>
</evidence>
<name>A0ABP9LNA2_9RHOB</name>
<evidence type="ECO:0000313" key="6">
    <source>
        <dbReference type="Proteomes" id="UP001499910"/>
    </source>
</evidence>
<keyword evidence="6" id="KW-1185">Reference proteome</keyword>
<keyword evidence="3" id="KW-0479">Metal-binding</keyword>
<keyword evidence="4" id="KW-0460">Magnesium</keyword>
<dbReference type="InterPro" id="IPR023198">
    <property type="entry name" value="PGP-like_dom2"/>
</dbReference>
<reference evidence="6" key="1">
    <citation type="journal article" date="2019" name="Int. J. Syst. Evol. Microbiol.">
        <title>The Global Catalogue of Microorganisms (GCM) 10K type strain sequencing project: providing services to taxonomists for standard genome sequencing and annotation.</title>
        <authorList>
            <consortium name="The Broad Institute Genomics Platform"/>
            <consortium name="The Broad Institute Genome Sequencing Center for Infectious Disease"/>
            <person name="Wu L."/>
            <person name="Ma J."/>
        </authorList>
    </citation>
    <scope>NUCLEOTIDE SEQUENCE [LARGE SCALE GENOMIC DNA]</scope>
    <source>
        <strain evidence="6">JCM 18015</strain>
    </source>
</reference>
<dbReference type="SUPFAM" id="SSF56784">
    <property type="entry name" value="HAD-like"/>
    <property type="match status" value="1"/>
</dbReference>
<dbReference type="InterPro" id="IPR051600">
    <property type="entry name" value="Beta-PGM-like"/>
</dbReference>